<dbReference type="AlphaFoldDB" id="A0A6L7GJG7"/>
<reference evidence="2 3" key="1">
    <citation type="submission" date="2019-12" db="EMBL/GenBank/DDBJ databases">
        <title>Genomic-based taxomic classification of the family Erythrobacteraceae.</title>
        <authorList>
            <person name="Xu L."/>
        </authorList>
    </citation>
    <scope>NUCLEOTIDE SEQUENCE [LARGE SCALE GENOMIC DNA]</scope>
    <source>
        <strain evidence="2 3">KCTC 52259</strain>
    </source>
</reference>
<dbReference type="GO" id="GO:0016810">
    <property type="term" value="F:hydrolase activity, acting on carbon-nitrogen (but not peptide) bonds"/>
    <property type="evidence" value="ECO:0007669"/>
    <property type="project" value="InterPro"/>
</dbReference>
<dbReference type="Pfam" id="PF01979">
    <property type="entry name" value="Amidohydro_1"/>
    <property type="match status" value="1"/>
</dbReference>
<dbReference type="OrthoDB" id="9758793at2"/>
<dbReference type="Gene3D" id="2.30.40.10">
    <property type="entry name" value="Urease, subunit C, domain 1"/>
    <property type="match status" value="1"/>
</dbReference>
<dbReference type="PANTHER" id="PTHR43135">
    <property type="entry name" value="ALPHA-D-RIBOSE 1-METHYLPHOSPHONATE 5-TRIPHOSPHATE DIPHOSPHATASE"/>
    <property type="match status" value="1"/>
</dbReference>
<dbReference type="PANTHER" id="PTHR43135:SF3">
    <property type="entry name" value="ALPHA-D-RIBOSE 1-METHYLPHOSPHONATE 5-TRIPHOSPHATE DIPHOSPHATASE"/>
    <property type="match status" value="1"/>
</dbReference>
<keyword evidence="2" id="KW-0378">Hydrolase</keyword>
<proteinExistence type="predicted"/>
<dbReference type="Gene3D" id="3.20.20.140">
    <property type="entry name" value="Metal-dependent hydrolases"/>
    <property type="match status" value="1"/>
</dbReference>
<feature type="domain" description="Amidohydrolase-related" evidence="1">
    <location>
        <begin position="137"/>
        <end position="231"/>
    </location>
</feature>
<dbReference type="SUPFAM" id="SSF51338">
    <property type="entry name" value="Composite domain of metallo-dependent hydrolases"/>
    <property type="match status" value="1"/>
</dbReference>
<evidence type="ECO:0000313" key="3">
    <source>
        <dbReference type="Proteomes" id="UP000473531"/>
    </source>
</evidence>
<dbReference type="InterPro" id="IPR032466">
    <property type="entry name" value="Metal_Hydrolase"/>
</dbReference>
<name>A0A6L7GJG7_9SPHN</name>
<sequence length="238" mass="26550">MDLGIDHLVHSVDWSVYSLPPDRRAAYRRAVEGRSGLRAPIDWLEAFDPDAPAQQDLVAALARERISVDVTLIAYDGKLSPPSEGRFRRNPYLRSFPELRDDWTRCDDATANWTQNDYRRWQAARPKLSSWIRRMADGGVVLVSGTDLTNEWIAPGEGLHQEFELLVEAGLTPNQVLRMTGANAAEALNLDDVGVIAEGRRADLVLLSADPRRLISNTRSIVWVMQGGEIVARGAPRP</sequence>
<dbReference type="InterPro" id="IPR011059">
    <property type="entry name" value="Metal-dep_hydrolase_composite"/>
</dbReference>
<dbReference type="InterPro" id="IPR006680">
    <property type="entry name" value="Amidohydro-rel"/>
</dbReference>
<comment type="caution">
    <text evidence="2">The sequence shown here is derived from an EMBL/GenBank/DDBJ whole genome shotgun (WGS) entry which is preliminary data.</text>
</comment>
<dbReference type="InterPro" id="IPR051781">
    <property type="entry name" value="Metallo-dep_Hydrolase"/>
</dbReference>
<accession>A0A6L7GJG7</accession>
<dbReference type="RefSeq" id="WP_160602204.1">
    <property type="nucleotide sequence ID" value="NZ_WTYU01000002.1"/>
</dbReference>
<gene>
    <name evidence="2" type="ORF">GRI44_13245</name>
</gene>
<evidence type="ECO:0000313" key="2">
    <source>
        <dbReference type="EMBL" id="MXP15715.1"/>
    </source>
</evidence>
<dbReference type="SUPFAM" id="SSF51556">
    <property type="entry name" value="Metallo-dependent hydrolases"/>
    <property type="match status" value="1"/>
</dbReference>
<dbReference type="Proteomes" id="UP000473531">
    <property type="component" value="Unassembled WGS sequence"/>
</dbReference>
<evidence type="ECO:0000259" key="1">
    <source>
        <dbReference type="Pfam" id="PF01979"/>
    </source>
</evidence>
<keyword evidence="3" id="KW-1185">Reference proteome</keyword>
<protein>
    <submittedName>
        <fullName evidence="2">Amidohydrolase family protein</fullName>
    </submittedName>
</protein>
<organism evidence="2 3">
    <name type="scientific">Allopontixanthobacter confluentis</name>
    <dbReference type="NCBI Taxonomy" id="1849021"/>
    <lineage>
        <taxon>Bacteria</taxon>
        <taxon>Pseudomonadati</taxon>
        <taxon>Pseudomonadota</taxon>
        <taxon>Alphaproteobacteria</taxon>
        <taxon>Sphingomonadales</taxon>
        <taxon>Erythrobacteraceae</taxon>
        <taxon>Allopontixanthobacter</taxon>
    </lineage>
</organism>
<dbReference type="EMBL" id="WTYU01000002">
    <property type="protein sequence ID" value="MXP15715.1"/>
    <property type="molecule type" value="Genomic_DNA"/>
</dbReference>